<dbReference type="Proteomes" id="UP000314294">
    <property type="component" value="Unassembled WGS sequence"/>
</dbReference>
<evidence type="ECO:0000256" key="1">
    <source>
        <dbReference type="SAM" id="MobiDB-lite"/>
    </source>
</evidence>
<sequence length="173" mass="19430">MDRSITSGPVHHNVDRSVTSGPVRHVWTGPSRLDWSITMWTGPSRLDRFWKLHVTPVNFHEQAALSLVAAAVFSAASLTRRHPSFTHRRRLGSPGQIITLIFLPALWRRGDGMRRQPVLKKKLGAAHIEVTPAFLSQCGGAVTGKCDRNKTLSGEQESEERKPHYVRSSYGEW</sequence>
<dbReference type="EMBL" id="SRLO01001026">
    <property type="protein sequence ID" value="TNN42593.1"/>
    <property type="molecule type" value="Genomic_DNA"/>
</dbReference>
<name>A0A4Z2FP83_9TELE</name>
<dbReference type="AlphaFoldDB" id="A0A4Z2FP83"/>
<evidence type="ECO:0000313" key="2">
    <source>
        <dbReference type="EMBL" id="TNN42593.1"/>
    </source>
</evidence>
<accession>A0A4Z2FP83</accession>
<gene>
    <name evidence="2" type="ORF">EYF80_047215</name>
</gene>
<organism evidence="2 3">
    <name type="scientific">Liparis tanakae</name>
    <name type="common">Tanaka's snailfish</name>
    <dbReference type="NCBI Taxonomy" id="230148"/>
    <lineage>
        <taxon>Eukaryota</taxon>
        <taxon>Metazoa</taxon>
        <taxon>Chordata</taxon>
        <taxon>Craniata</taxon>
        <taxon>Vertebrata</taxon>
        <taxon>Euteleostomi</taxon>
        <taxon>Actinopterygii</taxon>
        <taxon>Neopterygii</taxon>
        <taxon>Teleostei</taxon>
        <taxon>Neoteleostei</taxon>
        <taxon>Acanthomorphata</taxon>
        <taxon>Eupercaria</taxon>
        <taxon>Perciformes</taxon>
        <taxon>Cottioidei</taxon>
        <taxon>Cottales</taxon>
        <taxon>Liparidae</taxon>
        <taxon>Liparis</taxon>
    </lineage>
</organism>
<protein>
    <submittedName>
        <fullName evidence="2">Uncharacterized protein</fullName>
    </submittedName>
</protein>
<proteinExistence type="predicted"/>
<keyword evidence="3" id="KW-1185">Reference proteome</keyword>
<comment type="caution">
    <text evidence="2">The sequence shown here is derived from an EMBL/GenBank/DDBJ whole genome shotgun (WGS) entry which is preliminary data.</text>
</comment>
<reference evidence="2 3" key="1">
    <citation type="submission" date="2019-03" db="EMBL/GenBank/DDBJ databases">
        <title>First draft genome of Liparis tanakae, snailfish: a comprehensive survey of snailfish specific genes.</title>
        <authorList>
            <person name="Kim W."/>
            <person name="Song I."/>
            <person name="Jeong J.-H."/>
            <person name="Kim D."/>
            <person name="Kim S."/>
            <person name="Ryu S."/>
            <person name="Song J.Y."/>
            <person name="Lee S.K."/>
        </authorList>
    </citation>
    <scope>NUCLEOTIDE SEQUENCE [LARGE SCALE GENOMIC DNA]</scope>
    <source>
        <tissue evidence="2">Muscle</tissue>
    </source>
</reference>
<evidence type="ECO:0000313" key="3">
    <source>
        <dbReference type="Proteomes" id="UP000314294"/>
    </source>
</evidence>
<feature type="region of interest" description="Disordered" evidence="1">
    <location>
        <begin position="151"/>
        <end position="173"/>
    </location>
</feature>